<proteinExistence type="predicted"/>
<dbReference type="SUPFAM" id="SSF53756">
    <property type="entry name" value="UDP-Glycosyltransferase/glycogen phosphorylase"/>
    <property type="match status" value="1"/>
</dbReference>
<protein>
    <recommendedName>
        <fullName evidence="2">Glycosyltransferase family 9 (Heptosyltransferase)</fullName>
    </recommendedName>
</protein>
<evidence type="ECO:0008006" key="2">
    <source>
        <dbReference type="Google" id="ProtNLM"/>
    </source>
</evidence>
<reference evidence="1" key="1">
    <citation type="submission" date="2018-05" db="EMBL/GenBank/DDBJ databases">
        <authorList>
            <person name="Lanie J.A."/>
            <person name="Ng W.-L."/>
            <person name="Kazmierczak K.M."/>
            <person name="Andrzejewski T.M."/>
            <person name="Davidsen T.M."/>
            <person name="Wayne K.J."/>
            <person name="Tettelin H."/>
            <person name="Glass J.I."/>
            <person name="Rusch D."/>
            <person name="Podicherti R."/>
            <person name="Tsui H.-C.T."/>
            <person name="Winkler M.E."/>
        </authorList>
    </citation>
    <scope>NUCLEOTIDE SEQUENCE</scope>
</reference>
<name>A0A381W5E7_9ZZZZ</name>
<dbReference type="Gene3D" id="3.40.50.2000">
    <property type="entry name" value="Glycogen Phosphorylase B"/>
    <property type="match status" value="1"/>
</dbReference>
<dbReference type="EMBL" id="UINC01010744">
    <property type="protein sequence ID" value="SVA47692.1"/>
    <property type="molecule type" value="Genomic_DNA"/>
</dbReference>
<sequence length="273" mass="31478">MGGLGKAVLWTSLIPSLCKKDGVDKISVMSPWPFLFNKHNLIENHEPLYDFRYFPQLEIYDKIIYHEPYLSDYLKEKDQHMLDNWADAYGIERVPPRPILNPPVGVHSGLKITGNESFELSERLETPYYIIQFTGGMGRQGENQLCPRDYRPDLVERLNAKIKNNFNLDCVCFRYEHEPRPSGTITFRSKMESGVLAILPLVVKAKFVICIDSALMHFAAYVKDKPTVVLWNTNQTTPNRIGYDFQENILCDTELCIDTPANEVFDKILEIIK</sequence>
<gene>
    <name evidence="1" type="ORF">METZ01_LOCUS100546</name>
</gene>
<accession>A0A381W5E7</accession>
<dbReference type="AlphaFoldDB" id="A0A381W5E7"/>
<organism evidence="1">
    <name type="scientific">marine metagenome</name>
    <dbReference type="NCBI Taxonomy" id="408172"/>
    <lineage>
        <taxon>unclassified sequences</taxon>
        <taxon>metagenomes</taxon>
        <taxon>ecological metagenomes</taxon>
    </lineage>
</organism>
<evidence type="ECO:0000313" key="1">
    <source>
        <dbReference type="EMBL" id="SVA47692.1"/>
    </source>
</evidence>